<keyword evidence="2" id="KW-1185">Reference proteome</keyword>
<proteinExistence type="predicted"/>
<evidence type="ECO:0000313" key="2">
    <source>
        <dbReference type="Proteomes" id="UP000601435"/>
    </source>
</evidence>
<reference evidence="1" key="1">
    <citation type="submission" date="2021-02" db="EMBL/GenBank/DDBJ databases">
        <authorList>
            <person name="Dougan E. K."/>
            <person name="Rhodes N."/>
            <person name="Thang M."/>
            <person name="Chan C."/>
        </authorList>
    </citation>
    <scope>NUCLEOTIDE SEQUENCE</scope>
</reference>
<name>A0A813AKV9_9DINO</name>
<feature type="non-terminal residue" evidence="1">
    <location>
        <position position="1"/>
    </location>
</feature>
<comment type="caution">
    <text evidence="1">The sequence shown here is derived from an EMBL/GenBank/DDBJ whole genome shotgun (WGS) entry which is preliminary data.</text>
</comment>
<dbReference type="Proteomes" id="UP000601435">
    <property type="component" value="Unassembled WGS sequence"/>
</dbReference>
<sequence>DYFDEVTVAAASKNECFRLQGLQVWAELVDRPAVPAALKDSMSMDLQEAEEAAAKAKFAEVKARIAADSKTMTEYNMARSRIESQRHVLTVMHHKEQETIGKKLVDAHMQSKAFMVATTDLVLPPSFDIFMKNVATKTSQTISNLRVIGYIDATKFGILLQTDIDKIANWAEKLVARNPLGTCIVVLLPLLASASGAGSLRADVRRLEDKLLHHNLDFRPFHVVMDSANIHANSSCPEAYMALLCISDATLPSKGTGHKVSRVSEKVDPTSVNQWCSSALWTRQTLGARPKQLAESDYVTLSAATSHEGRRNLTDFQETAQWMGGKDLPACILQRLVGHSSELRHYVGDDLPLRQRTVVVHCSLFDGCVEAACLDMSMTSYSCADDNRAFQTGCSAYKHICLNLWKQAAAPFDKIRPSFVPEPTNLPLQADAPSFQICHLHDNALTLPRDIRGMFLGDPVRAPEWKDILRDFDRCYGVAGSVSAPPQTGASETPIPEVDWTSIFPDVPQFSESKVKAKYAFAGVQGVTCYVVEPADYDGETGKAAKYELWVAATCEATIPGTIPFLTYGAGSWLLDGKAETALRETPEKVIAWKFNSCTVQVVLEDGALLHASSVTSTCIKPIQDVKLEEEGSDSELMTLLQLVQKIERMGHMDIAVSGHVAERPPEVVQGNMPDTLGSEFLP</sequence>
<organism evidence="1 2">
    <name type="scientific">Symbiodinium necroappetens</name>
    <dbReference type="NCBI Taxonomy" id="1628268"/>
    <lineage>
        <taxon>Eukaryota</taxon>
        <taxon>Sar</taxon>
        <taxon>Alveolata</taxon>
        <taxon>Dinophyceae</taxon>
        <taxon>Suessiales</taxon>
        <taxon>Symbiodiniaceae</taxon>
        <taxon>Symbiodinium</taxon>
    </lineage>
</organism>
<gene>
    <name evidence="1" type="ORF">SNEC2469_LOCUS27900</name>
</gene>
<accession>A0A813AKV9</accession>
<dbReference type="EMBL" id="CAJNJA010059595">
    <property type="protein sequence ID" value="CAE7868185.1"/>
    <property type="molecule type" value="Genomic_DNA"/>
</dbReference>
<dbReference type="OrthoDB" id="446733at2759"/>
<evidence type="ECO:0000313" key="1">
    <source>
        <dbReference type="EMBL" id="CAE7868185.1"/>
    </source>
</evidence>
<protein>
    <submittedName>
        <fullName evidence="1">Uncharacterized protein</fullName>
    </submittedName>
</protein>
<dbReference type="AlphaFoldDB" id="A0A813AKV9"/>